<name>A0A1V6TXZ2_9EURO</name>
<dbReference type="AlphaFoldDB" id="A0A1V6TXZ2"/>
<feature type="compositionally biased region" description="Basic and acidic residues" evidence="1">
    <location>
        <begin position="25"/>
        <end position="57"/>
    </location>
</feature>
<dbReference type="Proteomes" id="UP000191285">
    <property type="component" value="Unassembled WGS sequence"/>
</dbReference>
<keyword evidence="3" id="KW-1185">Reference proteome</keyword>
<dbReference type="OrthoDB" id="4526540at2759"/>
<evidence type="ECO:0000313" key="2">
    <source>
        <dbReference type="EMBL" id="OQE31208.1"/>
    </source>
</evidence>
<evidence type="ECO:0000313" key="3">
    <source>
        <dbReference type="Proteomes" id="UP000191285"/>
    </source>
</evidence>
<gene>
    <name evidence="2" type="ORF">PENSTE_c001G09975</name>
</gene>
<evidence type="ECO:0000256" key="1">
    <source>
        <dbReference type="SAM" id="MobiDB-lite"/>
    </source>
</evidence>
<feature type="compositionally biased region" description="Basic and acidic residues" evidence="1">
    <location>
        <begin position="1"/>
        <end position="14"/>
    </location>
</feature>
<accession>A0A1V6TXZ2</accession>
<reference evidence="3" key="1">
    <citation type="journal article" date="2017" name="Nat. Microbiol.">
        <title>Global analysis of biosynthetic gene clusters reveals vast potential of secondary metabolite production in Penicillium species.</title>
        <authorList>
            <person name="Nielsen J.C."/>
            <person name="Grijseels S."/>
            <person name="Prigent S."/>
            <person name="Ji B."/>
            <person name="Dainat J."/>
            <person name="Nielsen K.F."/>
            <person name="Frisvad J.C."/>
            <person name="Workman M."/>
            <person name="Nielsen J."/>
        </authorList>
    </citation>
    <scope>NUCLEOTIDE SEQUENCE [LARGE SCALE GENOMIC DNA]</scope>
    <source>
        <strain evidence="3">IBT 24891</strain>
    </source>
</reference>
<comment type="caution">
    <text evidence="2">The sequence shown here is derived from an EMBL/GenBank/DDBJ whole genome shotgun (WGS) entry which is preliminary data.</text>
</comment>
<proteinExistence type="predicted"/>
<protein>
    <submittedName>
        <fullName evidence="2">Uncharacterized protein</fullName>
    </submittedName>
</protein>
<feature type="region of interest" description="Disordered" evidence="1">
    <location>
        <begin position="1"/>
        <end position="57"/>
    </location>
</feature>
<organism evidence="2 3">
    <name type="scientific">Penicillium steckii</name>
    <dbReference type="NCBI Taxonomy" id="303698"/>
    <lineage>
        <taxon>Eukaryota</taxon>
        <taxon>Fungi</taxon>
        <taxon>Dikarya</taxon>
        <taxon>Ascomycota</taxon>
        <taxon>Pezizomycotina</taxon>
        <taxon>Eurotiomycetes</taxon>
        <taxon>Eurotiomycetidae</taxon>
        <taxon>Eurotiales</taxon>
        <taxon>Aspergillaceae</taxon>
        <taxon>Penicillium</taxon>
    </lineage>
</organism>
<dbReference type="EMBL" id="MLKD01000001">
    <property type="protein sequence ID" value="OQE31208.1"/>
    <property type="molecule type" value="Genomic_DNA"/>
</dbReference>
<sequence length="78" mass="9113">MSEGAQHPEHKESFMNRILHHHHHSNENESESSHLKDKPHEGEGGFHAGLKKEEDKFKDYMEEDKKLEMEGQEYGGLM</sequence>